<accession>A0ABR3N9Q0</accession>
<reference evidence="1 2" key="1">
    <citation type="submission" date="2023-09" db="EMBL/GenBank/DDBJ databases">
        <authorList>
            <person name="Wang M."/>
        </authorList>
    </citation>
    <scope>NUCLEOTIDE SEQUENCE [LARGE SCALE GENOMIC DNA]</scope>
    <source>
        <strain evidence="1">GT-2023</strain>
        <tissue evidence="1">Liver</tissue>
    </source>
</reference>
<gene>
    <name evidence="1" type="ORF">QQF64_026391</name>
</gene>
<sequence>MQKSVLHHVRLPPGRQKHFSTVLVDRITALPSLRTTIYFASPAKYQADLKLTDPTLTFSTILRLFTRSTRICFRR</sequence>
<proteinExistence type="predicted"/>
<protein>
    <submittedName>
        <fullName evidence="1">Uncharacterized protein</fullName>
    </submittedName>
</protein>
<dbReference type="Proteomes" id="UP001558613">
    <property type="component" value="Unassembled WGS sequence"/>
</dbReference>
<evidence type="ECO:0000313" key="2">
    <source>
        <dbReference type="Proteomes" id="UP001558613"/>
    </source>
</evidence>
<organism evidence="1 2">
    <name type="scientific">Cirrhinus molitorella</name>
    <name type="common">mud carp</name>
    <dbReference type="NCBI Taxonomy" id="172907"/>
    <lineage>
        <taxon>Eukaryota</taxon>
        <taxon>Metazoa</taxon>
        <taxon>Chordata</taxon>
        <taxon>Craniata</taxon>
        <taxon>Vertebrata</taxon>
        <taxon>Euteleostomi</taxon>
        <taxon>Actinopterygii</taxon>
        <taxon>Neopterygii</taxon>
        <taxon>Teleostei</taxon>
        <taxon>Ostariophysi</taxon>
        <taxon>Cypriniformes</taxon>
        <taxon>Cyprinidae</taxon>
        <taxon>Labeoninae</taxon>
        <taxon>Labeonini</taxon>
        <taxon>Cirrhinus</taxon>
    </lineage>
</organism>
<keyword evidence="2" id="KW-1185">Reference proteome</keyword>
<name>A0ABR3N9Q0_9TELE</name>
<evidence type="ECO:0000313" key="1">
    <source>
        <dbReference type="EMBL" id="KAL1273577.1"/>
    </source>
</evidence>
<dbReference type="EMBL" id="JAYMGO010000005">
    <property type="protein sequence ID" value="KAL1273577.1"/>
    <property type="molecule type" value="Genomic_DNA"/>
</dbReference>
<comment type="caution">
    <text evidence="1">The sequence shown here is derived from an EMBL/GenBank/DDBJ whole genome shotgun (WGS) entry which is preliminary data.</text>
</comment>